<dbReference type="EMBL" id="BGZK01000407">
    <property type="protein sequence ID" value="GBP41896.1"/>
    <property type="molecule type" value="Genomic_DNA"/>
</dbReference>
<accession>A0A4C1VRY5</accession>
<name>A0A4C1VRY5_EUMVA</name>
<sequence>MSERSFSEHAARGVVKNPLLSTAVTGLSLEDLTHNAVLLPVRSQDLGAGQECARRSLKYPVAHSIRSHRHATCPWDNVATPNLGSPALTHNSIS</sequence>
<proteinExistence type="predicted"/>
<reference evidence="1 2" key="1">
    <citation type="journal article" date="2019" name="Commun. Biol.">
        <title>The bagworm genome reveals a unique fibroin gene that provides high tensile strength.</title>
        <authorList>
            <person name="Kono N."/>
            <person name="Nakamura H."/>
            <person name="Ohtoshi R."/>
            <person name="Tomita M."/>
            <person name="Numata K."/>
            <person name="Arakawa K."/>
        </authorList>
    </citation>
    <scope>NUCLEOTIDE SEQUENCE [LARGE SCALE GENOMIC DNA]</scope>
</reference>
<dbReference type="OrthoDB" id="8043173at2759"/>
<comment type="caution">
    <text evidence="1">The sequence shown here is derived from an EMBL/GenBank/DDBJ whole genome shotgun (WGS) entry which is preliminary data.</text>
</comment>
<dbReference type="AlphaFoldDB" id="A0A4C1VRY5"/>
<evidence type="ECO:0000313" key="2">
    <source>
        <dbReference type="Proteomes" id="UP000299102"/>
    </source>
</evidence>
<protein>
    <submittedName>
        <fullName evidence="1">Uncharacterized protein</fullName>
    </submittedName>
</protein>
<keyword evidence="2" id="KW-1185">Reference proteome</keyword>
<gene>
    <name evidence="1" type="ORF">EVAR_86867_1</name>
</gene>
<organism evidence="1 2">
    <name type="scientific">Eumeta variegata</name>
    <name type="common">Bagworm moth</name>
    <name type="synonym">Eumeta japonica</name>
    <dbReference type="NCBI Taxonomy" id="151549"/>
    <lineage>
        <taxon>Eukaryota</taxon>
        <taxon>Metazoa</taxon>
        <taxon>Ecdysozoa</taxon>
        <taxon>Arthropoda</taxon>
        <taxon>Hexapoda</taxon>
        <taxon>Insecta</taxon>
        <taxon>Pterygota</taxon>
        <taxon>Neoptera</taxon>
        <taxon>Endopterygota</taxon>
        <taxon>Lepidoptera</taxon>
        <taxon>Glossata</taxon>
        <taxon>Ditrysia</taxon>
        <taxon>Tineoidea</taxon>
        <taxon>Psychidae</taxon>
        <taxon>Oiketicinae</taxon>
        <taxon>Eumeta</taxon>
    </lineage>
</organism>
<evidence type="ECO:0000313" key="1">
    <source>
        <dbReference type="EMBL" id="GBP41896.1"/>
    </source>
</evidence>
<dbReference type="Proteomes" id="UP000299102">
    <property type="component" value="Unassembled WGS sequence"/>
</dbReference>